<reference evidence="2" key="1">
    <citation type="submission" date="2017-06" db="EMBL/GenBank/DDBJ databases">
        <title>Novel phages from South African skin metaviromes.</title>
        <authorList>
            <person name="van Zyl L.J."/>
            <person name="Abrahams Y."/>
            <person name="Stander E.A."/>
            <person name="Kirby B.M."/>
            <person name="Clavaud C."/>
            <person name="Farcet C."/>
            <person name="Breton L."/>
            <person name="Trindade M.I."/>
        </authorList>
    </citation>
    <scope>NUCLEOTIDE SEQUENCE</scope>
</reference>
<evidence type="ECO:0000259" key="1">
    <source>
        <dbReference type="Pfam" id="PF09588"/>
    </source>
</evidence>
<accession>A0A2H4J882</accession>
<dbReference type="InterPro" id="IPR011335">
    <property type="entry name" value="Restrct_endonuc-II-like"/>
</dbReference>
<protein>
    <recommendedName>
        <fullName evidence="1">YqaJ viral recombinase domain-containing protein</fullName>
    </recommendedName>
</protein>
<feature type="domain" description="YqaJ viral recombinase" evidence="1">
    <location>
        <begin position="9"/>
        <end position="147"/>
    </location>
</feature>
<dbReference type="NCBIfam" id="TIGR03033">
    <property type="entry name" value="phage_rel_nuc"/>
    <property type="match status" value="1"/>
</dbReference>
<dbReference type="CDD" id="cd22343">
    <property type="entry name" value="PDDEXK_lambda_exonuclease-like"/>
    <property type="match status" value="1"/>
</dbReference>
<dbReference type="Gene3D" id="3.90.320.10">
    <property type="match status" value="1"/>
</dbReference>
<name>A0A2H4J882_9CAUD</name>
<evidence type="ECO:0000313" key="2">
    <source>
        <dbReference type="EMBL" id="ASN69527.1"/>
    </source>
</evidence>
<organism evidence="2">
    <name type="scientific">uncultured Caudovirales phage</name>
    <dbReference type="NCBI Taxonomy" id="2100421"/>
    <lineage>
        <taxon>Viruses</taxon>
        <taxon>Duplodnaviria</taxon>
        <taxon>Heunggongvirae</taxon>
        <taxon>Uroviricota</taxon>
        <taxon>Caudoviricetes</taxon>
        <taxon>Peduoviridae</taxon>
        <taxon>Maltschvirus</taxon>
        <taxon>Maltschvirus maltsch</taxon>
    </lineage>
</organism>
<proteinExistence type="predicted"/>
<dbReference type="InterPro" id="IPR011604">
    <property type="entry name" value="PDDEXK-like_dom_sf"/>
</dbReference>
<dbReference type="InterPro" id="IPR051703">
    <property type="entry name" value="NF-kappa-B_Signaling_Reg"/>
</dbReference>
<dbReference type="SUPFAM" id="SSF52980">
    <property type="entry name" value="Restriction endonuclease-like"/>
    <property type="match status" value="1"/>
</dbReference>
<dbReference type="Pfam" id="PF09588">
    <property type="entry name" value="YqaJ"/>
    <property type="match status" value="1"/>
</dbReference>
<dbReference type="EMBL" id="MF417892">
    <property type="protein sequence ID" value="ASN69527.1"/>
    <property type="molecule type" value="Genomic_DNA"/>
</dbReference>
<dbReference type="InterPro" id="IPR017482">
    <property type="entry name" value="Lambda-type_endonuclease"/>
</dbReference>
<dbReference type="PANTHER" id="PTHR46609">
    <property type="entry name" value="EXONUCLEASE, PHAGE-TYPE/RECB, C-TERMINAL DOMAIN-CONTAINING PROTEIN"/>
    <property type="match status" value="1"/>
</dbReference>
<sequence length="207" mass="23156">MNILQRSDDWHSERCGKVTASRIKDIDAKPAKGKVLNSLGLIILSERLTGIQEEAKTTQLMQWGIDHEPHAITAYENETGEFVEGTGLIDHPSILMSGASPDGLVGKQGQLEVKCPNTTTHLNTLLSRKVPDEYMPQITWQLACTEREWCDFVSYDPRLPEYLQLVIIRVFAKDLDIAGLEQSVIAFNKTIDQAIDQLALNQKLKVA</sequence>
<dbReference type="PANTHER" id="PTHR46609:SF6">
    <property type="entry name" value="EXONUCLEASE, PHAGE-TYPE_RECB, C-TERMINAL DOMAIN-CONTAINING PROTEIN-RELATED"/>
    <property type="match status" value="1"/>
</dbReference>
<dbReference type="InterPro" id="IPR019080">
    <property type="entry name" value="YqaJ_viral_recombinase"/>
</dbReference>
<gene>
    <name evidence="2" type="ORF">2F2_10</name>
</gene>